<dbReference type="InterPro" id="IPR037257">
    <property type="entry name" value="T2SS_E_N_sf"/>
</dbReference>
<sequence>MDVLNTGFETRYGLNEEQLEDVLSSRRAERLGKIAGYAGLSLNELVGELANYAELERVEADRFDLRALQKVPVRILHEFHCVPIKPAETEEDDASDFPFNLATAWPISREMDDWVYAACGERPHWVVSHPERITNFITQNLGVGAESLDDSFEMEAEMVAEEEEDEDEDAAIIRFVNEVFNQAISGGATDIHFEPMEDHLRIRYRIDGLLVPVPVPENLRRFQDAIVSRLKIMAKLNISERRLPQDGRINHRVGNTTLDIRLSTMPVMYGESISLRLLNKKDKPLSLAQLGMSERDTQVVNRVLNLPHGIILVTGPTGSGKSTSLNAFIRSINSDDRRIITVEDPIEYEVAGVNQIQVKPDIGFGFPEALRHVLRQDPNVIMVGEIRDRETANIAVQASLTGHLVFSTLHTNDSAGAITRLIDMGVEPFLIASSVEMVIAQRLLRRSCPSCTSVRPAEPMEVEDALRVLDLDPALAEGVKGLPDPRGCETCRGIGYKGRIGIYEILRVTEKMHDPIVRREAAPVIRHLGLEAGMVTLGKSGWNLVEKRLTTLEEVVRTISVKEGE</sequence>
<dbReference type="SMART" id="SM00382">
    <property type="entry name" value="AAA"/>
    <property type="match status" value="1"/>
</dbReference>
<dbReference type="Proteomes" id="UP000526501">
    <property type="component" value="Unassembled WGS sequence"/>
</dbReference>
<evidence type="ECO:0000256" key="1">
    <source>
        <dbReference type="ARBA" id="ARBA00006611"/>
    </source>
</evidence>
<comment type="similarity">
    <text evidence="1">Belongs to the GSP E family.</text>
</comment>
<name>A0A7X1E874_9BACT</name>
<dbReference type="SUPFAM" id="SSF52540">
    <property type="entry name" value="P-loop containing nucleoside triphosphate hydrolases"/>
    <property type="match status" value="1"/>
</dbReference>
<dbReference type="Pfam" id="PF00437">
    <property type="entry name" value="T2SSE"/>
    <property type="match status" value="1"/>
</dbReference>
<dbReference type="PANTHER" id="PTHR30258">
    <property type="entry name" value="TYPE II SECRETION SYSTEM PROTEIN GSPE-RELATED"/>
    <property type="match status" value="1"/>
</dbReference>
<dbReference type="FunFam" id="3.30.450.90:FF:000001">
    <property type="entry name" value="Type II secretion system ATPase GspE"/>
    <property type="match status" value="1"/>
</dbReference>
<feature type="domain" description="AAA+ ATPase" evidence="4">
    <location>
        <begin position="307"/>
        <end position="428"/>
    </location>
</feature>
<dbReference type="AlphaFoldDB" id="A0A7X1E874"/>
<dbReference type="InterPro" id="IPR003593">
    <property type="entry name" value="AAA+_ATPase"/>
</dbReference>
<protein>
    <submittedName>
        <fullName evidence="5">Type II/IV secretion system protein</fullName>
    </submittedName>
</protein>
<dbReference type="RefSeq" id="WP_185658374.1">
    <property type="nucleotide sequence ID" value="NZ_CAWPOO010000001.1"/>
</dbReference>
<dbReference type="PANTHER" id="PTHR30258:SF2">
    <property type="entry name" value="COMG OPERON PROTEIN 1"/>
    <property type="match status" value="1"/>
</dbReference>
<dbReference type="InterPro" id="IPR027417">
    <property type="entry name" value="P-loop_NTPase"/>
</dbReference>
<comment type="caution">
    <text evidence="5">The sequence shown here is derived from an EMBL/GenBank/DDBJ whole genome shotgun (WGS) entry which is preliminary data.</text>
</comment>
<evidence type="ECO:0000259" key="4">
    <source>
        <dbReference type="SMART" id="SM00382"/>
    </source>
</evidence>
<dbReference type="InterPro" id="IPR001482">
    <property type="entry name" value="T2SS/T4SS_dom"/>
</dbReference>
<reference evidence="5 6" key="1">
    <citation type="submission" date="2020-07" db="EMBL/GenBank/DDBJ databases">
        <authorList>
            <person name="Feng X."/>
        </authorList>
    </citation>
    <scope>NUCLEOTIDE SEQUENCE [LARGE SCALE GENOMIC DNA]</scope>
    <source>
        <strain evidence="5 6">JCM23202</strain>
    </source>
</reference>
<keyword evidence="2" id="KW-0547">Nucleotide-binding</keyword>
<organism evidence="5 6">
    <name type="scientific">Pelagicoccus albus</name>
    <dbReference type="NCBI Taxonomy" id="415222"/>
    <lineage>
        <taxon>Bacteria</taxon>
        <taxon>Pseudomonadati</taxon>
        <taxon>Verrucomicrobiota</taxon>
        <taxon>Opitutia</taxon>
        <taxon>Puniceicoccales</taxon>
        <taxon>Pelagicoccaceae</taxon>
        <taxon>Pelagicoccus</taxon>
    </lineage>
</organism>
<dbReference type="Gene3D" id="3.30.450.90">
    <property type="match status" value="1"/>
</dbReference>
<evidence type="ECO:0000256" key="3">
    <source>
        <dbReference type="ARBA" id="ARBA00022840"/>
    </source>
</evidence>
<evidence type="ECO:0000313" key="6">
    <source>
        <dbReference type="Proteomes" id="UP000526501"/>
    </source>
</evidence>
<dbReference type="Gene3D" id="3.40.50.300">
    <property type="entry name" value="P-loop containing nucleotide triphosphate hydrolases"/>
    <property type="match status" value="1"/>
</dbReference>
<dbReference type="GO" id="GO:0005886">
    <property type="term" value="C:plasma membrane"/>
    <property type="evidence" value="ECO:0007669"/>
    <property type="project" value="TreeGrafter"/>
</dbReference>
<dbReference type="CDD" id="cd01129">
    <property type="entry name" value="PulE-GspE-like"/>
    <property type="match status" value="1"/>
</dbReference>
<evidence type="ECO:0000256" key="2">
    <source>
        <dbReference type="ARBA" id="ARBA00022741"/>
    </source>
</evidence>
<dbReference type="GO" id="GO:0005524">
    <property type="term" value="F:ATP binding"/>
    <property type="evidence" value="ECO:0007669"/>
    <property type="project" value="UniProtKB-KW"/>
</dbReference>
<proteinExistence type="inferred from homology"/>
<keyword evidence="6" id="KW-1185">Reference proteome</keyword>
<dbReference type="SUPFAM" id="SSF160246">
    <property type="entry name" value="EspE N-terminal domain-like"/>
    <property type="match status" value="1"/>
</dbReference>
<accession>A0A7X1E874</accession>
<dbReference type="EMBL" id="JACHVC010000001">
    <property type="protein sequence ID" value="MBC2604477.1"/>
    <property type="molecule type" value="Genomic_DNA"/>
</dbReference>
<dbReference type="GO" id="GO:0016887">
    <property type="term" value="F:ATP hydrolysis activity"/>
    <property type="evidence" value="ECO:0007669"/>
    <property type="project" value="TreeGrafter"/>
</dbReference>
<keyword evidence="3" id="KW-0067">ATP-binding</keyword>
<gene>
    <name evidence="5" type="ORF">H5P27_00235</name>
</gene>
<evidence type="ECO:0000313" key="5">
    <source>
        <dbReference type="EMBL" id="MBC2604477.1"/>
    </source>
</evidence>